<comment type="caution">
    <text evidence="2">The sequence shown here is derived from an EMBL/GenBank/DDBJ whole genome shotgun (WGS) entry which is preliminary data.</text>
</comment>
<evidence type="ECO:0000313" key="2">
    <source>
        <dbReference type="EMBL" id="CAB4022180.1"/>
    </source>
</evidence>
<evidence type="ECO:0000313" key="3">
    <source>
        <dbReference type="Proteomes" id="UP001152795"/>
    </source>
</evidence>
<dbReference type="SUPFAM" id="SSF111006">
    <property type="entry name" value="Dystroglycan, domain 2"/>
    <property type="match status" value="1"/>
</dbReference>
<accession>A0A7D9J512</accession>
<feature type="compositionally biased region" description="Low complexity" evidence="1">
    <location>
        <begin position="405"/>
        <end position="423"/>
    </location>
</feature>
<evidence type="ECO:0000256" key="1">
    <source>
        <dbReference type="SAM" id="MobiDB-lite"/>
    </source>
</evidence>
<protein>
    <submittedName>
        <fullName evidence="2">Uncharacterized protein</fullName>
    </submittedName>
</protein>
<sequence>MKYFINYKDEFSTRILLALVIFLVIRTKTLSSADYVSVGSSQYPHVAPSPSVISHGRSGGDVQEKECCVARLCEYKILENFSCKVSEYVISNGLERSFPKWLWFDEGNQTLKGIPSPADEGLNELLIIGLRRRQNNPVGYICGLLTVKIVVWSLKDFPLSAQNFPTSPVINNRFSKPSTWQGFTCQFNEPIVLASLVLAGNFHEMDGKQKINVLDWLLQSYHISIYDVFVLSSSEDSLKGLLQSSHVLASGPGANRSASGLSTTITWHVKCGVMHLDDSLFQVMEKLSKQLTFINNVSYAPIGWHVVTSFQKHHIRRRRNVVGTTTPAYSTIPISRATVVTTKIKVTRTTYVSQTKTFTWSRPLPTFSSPYTVNKTSLYNQSSAVSSRFNNTIIPSQYNSVSSTSPVMSLSSPLSPPSQIISSSKHETPDNSQYKSVSPTLPVISSPGTMSSLSHVSSPRQTSEISQYEKVSSTFPVTSPSGNKSAVFQISSSKQQTSSNSIKTSSQIHPTPAVTRLDSVSSTISQLPSTKLRTFVQSSLTTSEKQRSTNVIVPSSRSITSPTVQTVINNASLSSTVFHSLSDISSVVISSLLTTEHYLTSSSNVSNVWSTTAMTTATQLNNSTTSLLQSSYSNFIDTLSLSSSRTYSPVLHVTTSGIINETKSAKINQTSFESSTSHTRSILFTTTSATNIAVTTQISYTIDPSYTPFISSGSSVPTPSSFLPCTNSCSVSTFSNLNFTPTSREQQYTTTLYQASISTSESILSSSRITGTLFLNTRSVTPQTSGVDNISESTSPILISGIISKSLQSSDYVNSKTTKTLTTNSTLYSSRLGSKETMLVSSNSAMSSQLTSGSAIESKFTSISAMKPSSTGRTFHTMTSQTSSEYKSSLSLVSPTAHFSTAMVYTPTEQLRSTYSSLIETTPASTYILSVQTKTISSQPSISSDLSTGSSMSYTSTKLSSQTSWLVRPSYTSRESPQTTTVLTLTSIKMP</sequence>
<dbReference type="EMBL" id="CACRXK020011845">
    <property type="protein sequence ID" value="CAB4022180.1"/>
    <property type="molecule type" value="Genomic_DNA"/>
</dbReference>
<keyword evidence="3" id="KW-1185">Reference proteome</keyword>
<feature type="compositionally biased region" description="Polar residues" evidence="1">
    <location>
        <begin position="446"/>
        <end position="465"/>
    </location>
</feature>
<reference evidence="2" key="1">
    <citation type="submission" date="2020-04" db="EMBL/GenBank/DDBJ databases">
        <authorList>
            <person name="Alioto T."/>
            <person name="Alioto T."/>
            <person name="Gomez Garrido J."/>
        </authorList>
    </citation>
    <scope>NUCLEOTIDE SEQUENCE</scope>
    <source>
        <strain evidence="2">A484AB</strain>
    </source>
</reference>
<proteinExistence type="predicted"/>
<dbReference type="OrthoDB" id="5990676at2759"/>
<organism evidence="2 3">
    <name type="scientific">Paramuricea clavata</name>
    <name type="common">Red gorgonian</name>
    <name type="synonym">Violescent sea-whip</name>
    <dbReference type="NCBI Taxonomy" id="317549"/>
    <lineage>
        <taxon>Eukaryota</taxon>
        <taxon>Metazoa</taxon>
        <taxon>Cnidaria</taxon>
        <taxon>Anthozoa</taxon>
        <taxon>Octocorallia</taxon>
        <taxon>Malacalcyonacea</taxon>
        <taxon>Plexauridae</taxon>
        <taxon>Paramuricea</taxon>
    </lineage>
</organism>
<feature type="non-terminal residue" evidence="2">
    <location>
        <position position="991"/>
    </location>
</feature>
<dbReference type="InterPro" id="IPR027468">
    <property type="entry name" value="Alpha-dystroglycan_domain_2"/>
</dbReference>
<gene>
    <name evidence="2" type="ORF">PACLA_8A084152</name>
</gene>
<feature type="region of interest" description="Disordered" evidence="1">
    <location>
        <begin position="405"/>
        <end position="465"/>
    </location>
</feature>
<feature type="compositionally biased region" description="Polar residues" evidence="1">
    <location>
        <begin position="430"/>
        <end position="439"/>
    </location>
</feature>
<dbReference type="Proteomes" id="UP001152795">
    <property type="component" value="Unassembled WGS sequence"/>
</dbReference>
<dbReference type="AlphaFoldDB" id="A0A7D9J512"/>
<dbReference type="Gene3D" id="3.30.70.1040">
    <property type="entry name" value="Dystroglycan, domain 2"/>
    <property type="match status" value="1"/>
</dbReference>
<name>A0A7D9J512_PARCT</name>